<evidence type="ECO:0000313" key="6">
    <source>
        <dbReference type="EMBL" id="KAF7261504.1"/>
    </source>
</evidence>
<dbReference type="OrthoDB" id="5135119at2759"/>
<comment type="similarity">
    <text evidence="1">Belongs to the PIH1 family.</text>
</comment>
<evidence type="ECO:0000259" key="4">
    <source>
        <dbReference type="Pfam" id="PF08190"/>
    </source>
</evidence>
<protein>
    <recommendedName>
        <fullName evidence="2">PIH1 domain-containing protein 1</fullName>
    </recommendedName>
</protein>
<name>A0A8S9Z4A0_9TREM</name>
<keyword evidence="7" id="KW-1185">Reference proteome</keyword>
<dbReference type="Proteomes" id="UP000822476">
    <property type="component" value="Unassembled WGS sequence"/>
</dbReference>
<dbReference type="GO" id="GO:0097255">
    <property type="term" value="C:R2TP complex"/>
    <property type="evidence" value="ECO:0007669"/>
    <property type="project" value="TreeGrafter"/>
</dbReference>
<dbReference type="PANTHER" id="PTHR22997:SF0">
    <property type="entry name" value="PIH1 DOMAIN-CONTAINING PROTEIN 1"/>
    <property type="match status" value="1"/>
</dbReference>
<dbReference type="AlphaFoldDB" id="A0A8S9Z4A0"/>
<evidence type="ECO:0000256" key="3">
    <source>
        <dbReference type="ARBA" id="ARBA00046233"/>
    </source>
</evidence>
<evidence type="ECO:0000259" key="5">
    <source>
        <dbReference type="Pfam" id="PF18201"/>
    </source>
</evidence>
<evidence type="ECO:0000256" key="2">
    <source>
        <dbReference type="ARBA" id="ARBA00040540"/>
    </source>
</evidence>
<feature type="domain" description="PIH1D1/2/3 CS-like" evidence="5">
    <location>
        <begin position="208"/>
        <end position="279"/>
    </location>
</feature>
<dbReference type="GO" id="GO:0005737">
    <property type="term" value="C:cytoplasm"/>
    <property type="evidence" value="ECO:0007669"/>
    <property type="project" value="TreeGrafter"/>
</dbReference>
<dbReference type="EMBL" id="JTDE01000354">
    <property type="protein sequence ID" value="KAF7261504.1"/>
    <property type="molecule type" value="Genomic_DNA"/>
</dbReference>
<dbReference type="GO" id="GO:0006364">
    <property type="term" value="P:rRNA processing"/>
    <property type="evidence" value="ECO:0007669"/>
    <property type="project" value="TreeGrafter"/>
</dbReference>
<dbReference type="InterPro" id="IPR050734">
    <property type="entry name" value="PIH1/Kintoun_subfamily"/>
</dbReference>
<evidence type="ECO:0000256" key="1">
    <source>
        <dbReference type="ARBA" id="ARBA00008511"/>
    </source>
</evidence>
<organism evidence="6 7">
    <name type="scientific">Paragonimus skrjabini miyazakii</name>
    <dbReference type="NCBI Taxonomy" id="59628"/>
    <lineage>
        <taxon>Eukaryota</taxon>
        <taxon>Metazoa</taxon>
        <taxon>Spiralia</taxon>
        <taxon>Lophotrochozoa</taxon>
        <taxon>Platyhelminthes</taxon>
        <taxon>Trematoda</taxon>
        <taxon>Digenea</taxon>
        <taxon>Plagiorchiida</taxon>
        <taxon>Troglotremata</taxon>
        <taxon>Troglotrematidae</taxon>
        <taxon>Paragonimus</taxon>
    </lineage>
</organism>
<evidence type="ECO:0000313" key="7">
    <source>
        <dbReference type="Proteomes" id="UP000822476"/>
    </source>
</evidence>
<dbReference type="Pfam" id="PF18201">
    <property type="entry name" value="PIH1_CS"/>
    <property type="match status" value="1"/>
</dbReference>
<accession>A0A8S9Z4A0</accession>
<dbReference type="PANTHER" id="PTHR22997">
    <property type="entry name" value="PIH1 DOMAIN-CONTAINING PROTEIN 1"/>
    <property type="match status" value="1"/>
</dbReference>
<gene>
    <name evidence="6" type="ORF">EG68_01663</name>
</gene>
<dbReference type="Pfam" id="PF08190">
    <property type="entry name" value="PIH1"/>
    <property type="match status" value="1"/>
</dbReference>
<dbReference type="InterPro" id="IPR012981">
    <property type="entry name" value="PIH1_N"/>
</dbReference>
<dbReference type="GO" id="GO:0000492">
    <property type="term" value="P:box C/D snoRNP assembly"/>
    <property type="evidence" value="ECO:0007669"/>
    <property type="project" value="TreeGrafter"/>
</dbReference>
<comment type="function">
    <text evidence="3">Involved in the assembly of C/D box small nucleolar ribonucleoprotein (snoRNP) particles. Recruits the SWI/SNF complex to the core promoter of rRNA genes and enhances pre-rRNA transcription. Mediates interaction of TELO2 with the R2TP complex which is necessary for the stability of MTOR and SMG1. Positively regulates the assembly and activity of the mTORC1 complex.</text>
</comment>
<proteinExistence type="inferred from homology"/>
<feature type="domain" description="PIH1 N-terminal" evidence="4">
    <location>
        <begin position="15"/>
        <end position="162"/>
    </location>
</feature>
<comment type="caution">
    <text evidence="6">The sequence shown here is derived from an EMBL/GenBank/DDBJ whole genome shotgun (WGS) entry which is preliminary data.</text>
</comment>
<dbReference type="GO" id="GO:1990904">
    <property type="term" value="C:ribonucleoprotein complex"/>
    <property type="evidence" value="ECO:0007669"/>
    <property type="project" value="TreeGrafter"/>
</dbReference>
<reference evidence="6" key="1">
    <citation type="submission" date="2019-07" db="EMBL/GenBank/DDBJ databases">
        <title>Annotation for the trematode Paragonimus miyazaki's.</title>
        <authorList>
            <person name="Choi Y.-J."/>
        </authorList>
    </citation>
    <scope>NUCLEOTIDE SEQUENCE</scope>
    <source>
        <strain evidence="6">Japan</strain>
    </source>
</reference>
<sequence length="285" mass="32060">MNILEIVKNQEKYDATEPQAHIIVPSEGFCVKLRTVSNEKVFVNICHSDKVPKPNDITEDELRAILEDIEGSPPFKIPMSIGEPHAELDAAGKGCTAYDIIVNPTFLKKVQTSELFEAFLMTVIFEGLENKYGLQLERKWIVLKNKKSVGRLHEQFVRAASRPAIVEMNDPTPSLRPNLIQEVPETQDSDQRLLGEIPQYKLITVPESGNPEFLVTQINLPKLRSSRGLIVDVASDMLCLNTRSQAYAMEILLDPQVDEERTAAEFNRSTQVLTVTMPVRTTQVC</sequence>
<dbReference type="InterPro" id="IPR041442">
    <property type="entry name" value="PIH1D1/2/3_CS-like"/>
</dbReference>